<reference evidence="3" key="2">
    <citation type="journal article" date="2020" name="J. Am. Chem. Soc.">
        <title>Characterization of Miharamycin Biosynthesis Reveals a Hybrid NRPS-PKS to Synthesize High-Carbon Sugar from a Complex Nucleoside.</title>
        <authorList>
            <person name="Wang F."/>
            <person name="Zhang W.H."/>
            <person name="Zhao J."/>
            <person name="Kang W.J."/>
            <person name="Wang S."/>
            <person name="Yu B."/>
            <person name="Pan H.X."/>
            <person name="Tang G.L."/>
        </authorList>
    </citation>
    <scope>NUCLEOTIDE SEQUENCE</scope>
    <source>
        <strain evidence="3">MS-1242</strain>
    </source>
</reference>
<dbReference type="AlphaFoldDB" id="A0A4Y5QS40"/>
<protein>
    <submittedName>
        <fullName evidence="2">Mhr21</fullName>
    </submittedName>
    <submittedName>
        <fullName evidence="3">SAM-dependent methyltransferase</fullName>
    </submittedName>
</protein>
<proteinExistence type="predicted"/>
<dbReference type="SUPFAM" id="SSF53335">
    <property type="entry name" value="S-adenosyl-L-methionine-dependent methyltransferases"/>
    <property type="match status" value="1"/>
</dbReference>
<dbReference type="Gene3D" id="2.20.25.570">
    <property type="match status" value="1"/>
</dbReference>
<evidence type="ECO:0000313" key="2">
    <source>
        <dbReference type="EMBL" id="QCX41927.1"/>
    </source>
</evidence>
<dbReference type="EMBL" id="MH534948">
    <property type="protein sequence ID" value="QCX41927.1"/>
    <property type="molecule type" value="Genomic_DNA"/>
</dbReference>
<dbReference type="InterPro" id="IPR029063">
    <property type="entry name" value="SAM-dependent_MTases_sf"/>
</dbReference>
<keyword evidence="3" id="KW-0808">Transferase</keyword>
<dbReference type="EMBL" id="MN850873">
    <property type="protein sequence ID" value="QHD26303.1"/>
    <property type="molecule type" value="Genomic_DNA"/>
</dbReference>
<dbReference type="CDD" id="cd02440">
    <property type="entry name" value="AdoMet_MTases"/>
    <property type="match status" value="1"/>
</dbReference>
<gene>
    <name evidence="2" type="primary">mhr21</name>
    <name evidence="3" type="synonym">mihO</name>
</gene>
<dbReference type="Pfam" id="PF13649">
    <property type="entry name" value="Methyltransf_25"/>
    <property type="match status" value="1"/>
</dbReference>
<feature type="domain" description="Methyltransferase" evidence="1">
    <location>
        <begin position="42"/>
        <end position="134"/>
    </location>
</feature>
<name>A0A4Y5QS40_9ACTN</name>
<dbReference type="InterPro" id="IPR041698">
    <property type="entry name" value="Methyltransf_25"/>
</dbReference>
<accession>A0A4Y5QS40</accession>
<evidence type="ECO:0000259" key="1">
    <source>
        <dbReference type="Pfam" id="PF13649"/>
    </source>
</evidence>
<dbReference type="GO" id="GO:0008168">
    <property type="term" value="F:methyltransferase activity"/>
    <property type="evidence" value="ECO:0007669"/>
    <property type="project" value="UniProtKB-KW"/>
</dbReference>
<keyword evidence="3" id="KW-0489">Methyltransferase</keyword>
<dbReference type="GO" id="GO:0032259">
    <property type="term" value="P:methylation"/>
    <property type="evidence" value="ECO:0007669"/>
    <property type="project" value="UniProtKB-KW"/>
</dbReference>
<dbReference type="SMR" id="A0A4Y5QS40"/>
<reference evidence="2" key="1">
    <citation type="journal article" date="2019" name="J. Am. Chem. Soc.">
        <title>The Amipurimycin and Miharamycin Biosynthetic Gene Clusters: Unraveling the Origins of 2-Aminopurinyl Peptidyl Nucleoside Antibiotics.</title>
        <authorList>
            <person name="Romo A.J."/>
            <person name="Shiraishi T."/>
            <person name="Ikeuchi H."/>
            <person name="Lin G.M."/>
            <person name="Geng Y."/>
            <person name="Lee Y.H."/>
            <person name="Liem P.H."/>
            <person name="Ma T."/>
            <person name="Ogasawara Y."/>
            <person name="Shin-Ya K."/>
            <person name="Nishiyama M."/>
            <person name="Kuzuyama T."/>
            <person name="Liu H.W."/>
        </authorList>
    </citation>
    <scope>NUCLEOTIDE SEQUENCE</scope>
    <source>
        <strain evidence="2">MS-1242 [SF-489]</strain>
    </source>
</reference>
<evidence type="ECO:0000313" key="3">
    <source>
        <dbReference type="EMBL" id="QHD26303.1"/>
    </source>
</evidence>
<organism evidence="2">
    <name type="scientific">Streptomyces miharaensis</name>
    <dbReference type="NCBI Taxonomy" id="285483"/>
    <lineage>
        <taxon>Bacteria</taxon>
        <taxon>Bacillati</taxon>
        <taxon>Actinomycetota</taxon>
        <taxon>Actinomycetes</taxon>
        <taxon>Kitasatosporales</taxon>
        <taxon>Streptomycetaceae</taxon>
        <taxon>Streptomyces</taxon>
    </lineage>
</organism>
<dbReference type="Gene3D" id="3.40.50.150">
    <property type="entry name" value="Vaccinia Virus protein VP39"/>
    <property type="match status" value="1"/>
</dbReference>
<sequence>MTEWKPETYGPRWKNVYDHIDWPQPEGAVEFLAKRAGSGRALELAIGTGRVAIPLARLGVPLDGLDASPEIVEVMRGKPGGESIEVSIGNIADFTSERRYSLIFLLLNSLYALQTQEEQIQCFESVAAHLEPGGLFVVETFVPDPTRFHFNGRAHVYDVGLDHVRIEADTFDRATQHIKENHIEIREDGIRLYPAFLRYTWPSELDLMARIAGLELSERWGDWGNVPYDTYSENHIGVYRKAS</sequence>